<protein>
    <recommendedName>
        <fullName evidence="3 14">Magnesium transport protein CorA</fullName>
    </recommendedName>
</protein>
<comment type="subcellular location">
    <subcellularLocation>
        <location evidence="1">Cell inner membrane</location>
        <topology evidence="1">Multi-pass membrane protein</topology>
    </subcellularLocation>
    <subcellularLocation>
        <location evidence="14">Membrane</location>
        <topology evidence="14">Multi-pass membrane protein</topology>
    </subcellularLocation>
</comment>
<organism evidence="15 16">
    <name type="scientific">Paludibacter propionicigenes (strain DSM 17365 / JCM 13257 / WB4)</name>
    <dbReference type="NCBI Taxonomy" id="694427"/>
    <lineage>
        <taxon>Bacteria</taxon>
        <taxon>Pseudomonadati</taxon>
        <taxon>Bacteroidota</taxon>
        <taxon>Bacteroidia</taxon>
        <taxon>Bacteroidales</taxon>
        <taxon>Paludibacteraceae</taxon>
        <taxon>Paludibacter</taxon>
    </lineage>
</organism>
<comment type="function">
    <text evidence="14">Mediates influx of magnesium ions.</text>
</comment>
<reference evidence="15 16" key="2">
    <citation type="journal article" date="2011" name="Stand. Genomic Sci.">
        <title>Complete genome sequence of Paludibacter propionicigenes type strain (WB4).</title>
        <authorList>
            <person name="Gronow S."/>
            <person name="Munk C."/>
            <person name="Lapidus A."/>
            <person name="Nolan M."/>
            <person name="Lucas S."/>
            <person name="Hammon N."/>
            <person name="Deshpande S."/>
            <person name="Cheng J.F."/>
            <person name="Tapia R."/>
            <person name="Han C."/>
            <person name="Goodwin L."/>
            <person name="Pitluck S."/>
            <person name="Liolios K."/>
            <person name="Ivanova N."/>
            <person name="Mavromatis K."/>
            <person name="Mikhailova N."/>
            <person name="Pati A."/>
            <person name="Chen A."/>
            <person name="Palaniappan K."/>
            <person name="Land M."/>
            <person name="Hauser L."/>
            <person name="Chang Y.J."/>
            <person name="Jeffries C.D."/>
            <person name="Brambilla E."/>
            <person name="Rohde M."/>
            <person name="Goker M."/>
            <person name="Detter J.C."/>
            <person name="Woyke T."/>
            <person name="Bristow J."/>
            <person name="Eisen J.A."/>
            <person name="Markowitz V."/>
            <person name="Hugenholtz P."/>
            <person name="Kyrpides N.C."/>
            <person name="Klenk H.P."/>
        </authorList>
    </citation>
    <scope>NUCLEOTIDE SEQUENCE [LARGE SCALE GENOMIC DNA]</scope>
    <source>
        <strain evidence="16">DSM 17365 / JCM 13257 / WB4</strain>
    </source>
</reference>
<evidence type="ECO:0000256" key="12">
    <source>
        <dbReference type="ARBA" id="ARBA00023136"/>
    </source>
</evidence>
<sequence length="315" mass="36832">MGELRIFYHEDNKIKISKSLDILKKVTLKELVWIDLNDVSEDIEDKLEEFLKIYIQEDEEIEEIEMSSRYMQTDDSIVANSNFLQENYTVEPVSFIIKNGILVSVRHAELKSFSETVKKIFANSRNFITGYHVLVTLLETRVEYDADMIEDATDLITGLSKTLNTEDDLDQGILIRIKDLQEKVMIIRQNIMDKQRVVSNMLKCNFFPEELLPRLTMIIKDINSLFEYTRFGFDRLDYLQDTFLGLVNLQQNKIIKIFTVVSVIFMPPTLIASIYGMNFKHLPELDWKLGYPVSILMMVGFSGAVMLYFKKKKWL</sequence>
<evidence type="ECO:0000256" key="14">
    <source>
        <dbReference type="RuleBase" id="RU362010"/>
    </source>
</evidence>
<dbReference type="NCBIfam" id="TIGR00383">
    <property type="entry name" value="corA"/>
    <property type="match status" value="1"/>
</dbReference>
<keyword evidence="9 14" id="KW-0460">Magnesium</keyword>
<evidence type="ECO:0000256" key="7">
    <source>
        <dbReference type="ARBA" id="ARBA00022692"/>
    </source>
</evidence>
<proteinExistence type="inferred from homology"/>
<dbReference type="SUPFAM" id="SSF143865">
    <property type="entry name" value="CorA soluble domain-like"/>
    <property type="match status" value="1"/>
</dbReference>
<feature type="transmembrane region" description="Helical" evidence="14">
    <location>
        <begin position="257"/>
        <end position="277"/>
    </location>
</feature>
<evidence type="ECO:0000313" key="15">
    <source>
        <dbReference type="EMBL" id="ADQ78965.1"/>
    </source>
</evidence>
<dbReference type="AlphaFoldDB" id="E4T2M1"/>
<dbReference type="Pfam" id="PF01544">
    <property type="entry name" value="CorA"/>
    <property type="match status" value="1"/>
</dbReference>
<dbReference type="InterPro" id="IPR002523">
    <property type="entry name" value="MgTranspt_CorA/ZnTranspt_ZntB"/>
</dbReference>
<dbReference type="GO" id="GO:0050897">
    <property type="term" value="F:cobalt ion binding"/>
    <property type="evidence" value="ECO:0007669"/>
    <property type="project" value="TreeGrafter"/>
</dbReference>
<dbReference type="Gene3D" id="3.30.460.20">
    <property type="entry name" value="CorA soluble domain-like"/>
    <property type="match status" value="1"/>
</dbReference>
<name>E4T2M1_PALPW</name>
<keyword evidence="12 14" id="KW-0472">Membrane</keyword>
<keyword evidence="4 14" id="KW-0813">Transport</keyword>
<evidence type="ECO:0000256" key="5">
    <source>
        <dbReference type="ARBA" id="ARBA00022475"/>
    </source>
</evidence>
<keyword evidence="11 14" id="KW-0406">Ion transport</keyword>
<dbReference type="FunFam" id="1.20.58.340:FF:000001">
    <property type="entry name" value="Magnesium transport protein CorA"/>
    <property type="match status" value="1"/>
</dbReference>
<gene>
    <name evidence="14" type="primary">corA</name>
    <name evidence="15" type="ordered locus">Palpr_0811</name>
</gene>
<evidence type="ECO:0000256" key="6">
    <source>
        <dbReference type="ARBA" id="ARBA00022519"/>
    </source>
</evidence>
<dbReference type="InterPro" id="IPR004488">
    <property type="entry name" value="Mg/Co-transport_prot_CorA"/>
</dbReference>
<evidence type="ECO:0000256" key="3">
    <source>
        <dbReference type="ARBA" id="ARBA00019439"/>
    </source>
</evidence>
<evidence type="ECO:0000313" key="16">
    <source>
        <dbReference type="Proteomes" id="UP000008718"/>
    </source>
</evidence>
<evidence type="ECO:0000256" key="2">
    <source>
        <dbReference type="ARBA" id="ARBA00009765"/>
    </source>
</evidence>
<dbReference type="GO" id="GO:0000287">
    <property type="term" value="F:magnesium ion binding"/>
    <property type="evidence" value="ECO:0007669"/>
    <property type="project" value="TreeGrafter"/>
</dbReference>
<dbReference type="GO" id="GO:0015095">
    <property type="term" value="F:magnesium ion transmembrane transporter activity"/>
    <property type="evidence" value="ECO:0007669"/>
    <property type="project" value="UniProtKB-UniRule"/>
</dbReference>
<dbReference type="GO" id="GO:0015087">
    <property type="term" value="F:cobalt ion transmembrane transporter activity"/>
    <property type="evidence" value="ECO:0007669"/>
    <property type="project" value="UniProtKB-UniRule"/>
</dbReference>
<dbReference type="EMBL" id="CP002345">
    <property type="protein sequence ID" value="ADQ78965.1"/>
    <property type="molecule type" value="Genomic_DNA"/>
</dbReference>
<dbReference type="Proteomes" id="UP000008718">
    <property type="component" value="Chromosome"/>
</dbReference>
<keyword evidence="16" id="KW-1185">Reference proteome</keyword>
<evidence type="ECO:0000256" key="8">
    <source>
        <dbReference type="ARBA" id="ARBA00022833"/>
    </source>
</evidence>
<evidence type="ECO:0000256" key="9">
    <source>
        <dbReference type="ARBA" id="ARBA00022842"/>
    </source>
</evidence>
<dbReference type="SUPFAM" id="SSF144083">
    <property type="entry name" value="Magnesium transport protein CorA, transmembrane region"/>
    <property type="match status" value="1"/>
</dbReference>
<dbReference type="eggNOG" id="COG0598">
    <property type="taxonomic scope" value="Bacteria"/>
</dbReference>
<dbReference type="GO" id="GO:0005886">
    <property type="term" value="C:plasma membrane"/>
    <property type="evidence" value="ECO:0007669"/>
    <property type="project" value="UniProtKB-SubCell"/>
</dbReference>
<dbReference type="InterPro" id="IPR045861">
    <property type="entry name" value="CorA_cytoplasmic_dom"/>
</dbReference>
<reference key="1">
    <citation type="submission" date="2010-11" db="EMBL/GenBank/DDBJ databases">
        <title>The complete genome of Paludibacter propionicigenes DSM 17365.</title>
        <authorList>
            <consortium name="US DOE Joint Genome Institute (JGI-PGF)"/>
            <person name="Lucas S."/>
            <person name="Copeland A."/>
            <person name="Lapidus A."/>
            <person name="Bruce D."/>
            <person name="Goodwin L."/>
            <person name="Pitluck S."/>
            <person name="Kyrpides N."/>
            <person name="Mavromatis K."/>
            <person name="Ivanova N."/>
            <person name="Munk A.C."/>
            <person name="Brettin T."/>
            <person name="Detter J.C."/>
            <person name="Han C."/>
            <person name="Tapia R."/>
            <person name="Land M."/>
            <person name="Hauser L."/>
            <person name="Markowitz V."/>
            <person name="Cheng J.-F."/>
            <person name="Hugenholtz P."/>
            <person name="Woyke T."/>
            <person name="Wu D."/>
            <person name="Gronow S."/>
            <person name="Wellnitz S."/>
            <person name="Brambilla E."/>
            <person name="Klenk H.-P."/>
            <person name="Eisen J.A."/>
        </authorList>
    </citation>
    <scope>NUCLEOTIDE SEQUENCE</scope>
    <source>
        <strain>WB4</strain>
    </source>
</reference>
<dbReference type="InterPro" id="IPR045863">
    <property type="entry name" value="CorA_TM1_TM2"/>
</dbReference>
<keyword evidence="7 14" id="KW-0812">Transmembrane</keyword>
<keyword evidence="5 14" id="KW-1003">Cell membrane</keyword>
<dbReference type="KEGG" id="ppn:Palpr_0811"/>
<evidence type="ECO:0000256" key="10">
    <source>
        <dbReference type="ARBA" id="ARBA00022989"/>
    </source>
</evidence>
<dbReference type="HOGENOM" id="CLU_007127_5_0_10"/>
<feature type="transmembrane region" description="Helical" evidence="14">
    <location>
        <begin position="289"/>
        <end position="309"/>
    </location>
</feature>
<evidence type="ECO:0000256" key="13">
    <source>
        <dbReference type="ARBA" id="ARBA00034269"/>
    </source>
</evidence>
<evidence type="ECO:0000256" key="1">
    <source>
        <dbReference type="ARBA" id="ARBA00004429"/>
    </source>
</evidence>
<keyword evidence="6" id="KW-0997">Cell inner membrane</keyword>
<dbReference type="PANTHER" id="PTHR46494">
    <property type="entry name" value="CORA FAMILY METAL ION TRANSPORTER (EUROFUNG)"/>
    <property type="match status" value="1"/>
</dbReference>
<dbReference type="PANTHER" id="PTHR46494:SF3">
    <property type="entry name" value="ZINC TRANSPORT PROTEIN ZNTB"/>
    <property type="match status" value="1"/>
</dbReference>
<dbReference type="OrthoDB" id="9803416at2"/>
<evidence type="ECO:0000256" key="11">
    <source>
        <dbReference type="ARBA" id="ARBA00023065"/>
    </source>
</evidence>
<keyword evidence="10 14" id="KW-1133">Transmembrane helix</keyword>
<dbReference type="Gene3D" id="1.20.58.340">
    <property type="entry name" value="Magnesium transport protein CorA, transmembrane region"/>
    <property type="match status" value="1"/>
</dbReference>
<keyword evidence="8" id="KW-0862">Zinc</keyword>
<evidence type="ECO:0000256" key="4">
    <source>
        <dbReference type="ARBA" id="ARBA00022448"/>
    </source>
</evidence>
<comment type="similarity">
    <text evidence="2 14">Belongs to the CorA metal ion transporter (MIT) (TC 1.A.35) family.</text>
</comment>
<accession>E4T2M1</accession>
<dbReference type="STRING" id="694427.Palpr_0811"/>
<comment type="catalytic activity">
    <reaction evidence="13">
        <text>Mg(2+)(in) = Mg(2+)(out)</text>
        <dbReference type="Rhea" id="RHEA:29827"/>
        <dbReference type="ChEBI" id="CHEBI:18420"/>
    </reaction>
</comment>
<dbReference type="RefSeq" id="WP_013444334.1">
    <property type="nucleotide sequence ID" value="NC_014734.1"/>
</dbReference>